<dbReference type="RefSeq" id="XP_010232862.1">
    <property type="nucleotide sequence ID" value="XM_010234560.2"/>
</dbReference>
<dbReference type="GeneID" id="100837173"/>
<evidence type="ECO:0000313" key="6">
    <source>
        <dbReference type="EnsemblPlants" id="KQK11724"/>
    </source>
</evidence>
<dbReference type="CDD" id="cd18186">
    <property type="entry name" value="BTB_POZ_ZBTB_KLHL-like"/>
    <property type="match status" value="1"/>
</dbReference>
<dbReference type="InterPro" id="IPR011705">
    <property type="entry name" value="BACK"/>
</dbReference>
<dbReference type="InterPro" id="IPR011333">
    <property type="entry name" value="SKP1/BTB/POZ_sf"/>
</dbReference>
<evidence type="ECO:0000256" key="1">
    <source>
        <dbReference type="ARBA" id="ARBA00002668"/>
    </source>
</evidence>
<dbReference type="SUPFAM" id="SSF54695">
    <property type="entry name" value="POZ domain"/>
    <property type="match status" value="1"/>
</dbReference>
<evidence type="ECO:0000313" key="7">
    <source>
        <dbReference type="Proteomes" id="UP000008810"/>
    </source>
</evidence>
<dbReference type="Gene3D" id="3.30.710.10">
    <property type="entry name" value="Potassium Channel Kv1.1, Chain A"/>
    <property type="match status" value="1"/>
</dbReference>
<evidence type="ECO:0000259" key="4">
    <source>
        <dbReference type="SMART" id="SM00875"/>
    </source>
</evidence>
<sequence>MSLAGDGDGDADAVVLEITDASPSSTFSTEDAPPSTPRPPPIPIPVSALAHPVPHPTVAVRAGRSRLVESSSYFRALLGGSFSESGRGYVQISCDLEAAVQVLRYLFEPSASFSITHENFIPLLEGALFLVVESLLVECERWLRTMGSQSSSMLLPLDFIIEVWYFAQEHGISFVEDVCPGYLAQNFVEVISRRSFVKIPYDLLCSTIECPQLTVDSETQLCEAILYWVSASMQPCELVPNTSDSQLSLLSKVRVCLLPLGYVAGTRRNWVELGKNMILNMLKDRLQGLLGAIADDDMESYRIRITEYSKKVVLSGCSQLSTEFLYISVLPTDLDAVFKQRIISSYSQVDYRSFALYNELEKGVKTLSFRNVHTVDLSKCPNVHFGAAIDWLKLAFPELRTFRAAYCLQFQFQDLQYLFLRCPWIKEVDLAIDTSVVLPKYSVISSRFEVRREMNPNLSSYYMQSLIYETPINPDFSNISKLTLEGRNDITDENLLEISLLTNSLCYINIKNCCQLTDDGISTLLMNCTQIHSMIISYTCFGNHSVQTLCSFESSDNFTDHKDESSHVMAFRLQELHLEGCKGVSYDAMSQLMSNMNIVKSLCLKETSLTDGALCNFVGSSLEYLDISETVVSMISLAPIVRRNSNLTCLKTVGCRNLLFQHGGVKSMSGNKYGDFLQQITDTCCLEDVEMGRAFCPSRLNDLMPSFSKIRKMTVGLGTTLPENILHALPEICPFLESLVLRFQVISDKIVRNLLESSINLQVLCLHYCLGSLTSFSFQMKAPALRILRLQWVTPWITNDDLTILIQNCNLVELALSGCKLLDSSSQEIISSGWPNLACLHLEECGQITLEGVSFILNCKALEDVLLRHTGRGIGRSVTTDAMRELPLLRKLALDLCDASEGGYDTPNNPEGNMLRSVRMSRCKAARSSFELHREVSSSKPVHKETIVLEWTSRQLRTTVVQERL</sequence>
<dbReference type="SUPFAM" id="SSF52047">
    <property type="entry name" value="RNI-like"/>
    <property type="match status" value="2"/>
</dbReference>
<dbReference type="PANTHER" id="PTHR13318">
    <property type="entry name" value="PARTNER OF PAIRED, ISOFORM B-RELATED"/>
    <property type="match status" value="1"/>
</dbReference>
<dbReference type="KEGG" id="bdi:100837173"/>
<dbReference type="STRING" id="15368.A0A0Q3JH92"/>
<keyword evidence="7" id="KW-1185">Reference proteome</keyword>
<dbReference type="Gramene" id="KQK11724">
    <property type="protein sequence ID" value="KQK11724"/>
    <property type="gene ID" value="BRADI_2g61920v3"/>
</dbReference>
<dbReference type="FunCoup" id="A0A0Q3JH92">
    <property type="interactions" value="984"/>
</dbReference>
<dbReference type="GO" id="GO:0031146">
    <property type="term" value="P:SCF-dependent proteasomal ubiquitin-dependent protein catabolic process"/>
    <property type="evidence" value="ECO:0000318"/>
    <property type="project" value="GO_Central"/>
</dbReference>
<dbReference type="InterPro" id="IPR032675">
    <property type="entry name" value="LRR_dom_sf"/>
</dbReference>
<dbReference type="SMART" id="SM00367">
    <property type="entry name" value="LRR_CC"/>
    <property type="match status" value="5"/>
</dbReference>
<dbReference type="Gene3D" id="1.25.40.420">
    <property type="match status" value="1"/>
</dbReference>
<gene>
    <name evidence="6" type="primary">LOC100837173</name>
    <name evidence="5" type="ORF">BRADI_2g61920v3</name>
</gene>
<feature type="region of interest" description="Disordered" evidence="3">
    <location>
        <begin position="20"/>
        <end position="41"/>
    </location>
</feature>
<evidence type="ECO:0000256" key="3">
    <source>
        <dbReference type="SAM" id="MobiDB-lite"/>
    </source>
</evidence>
<proteinExistence type="predicted"/>
<dbReference type="AlphaFoldDB" id="A0A0Q3JH92"/>
<reference evidence="5" key="2">
    <citation type="submission" date="2017-06" db="EMBL/GenBank/DDBJ databases">
        <title>WGS assembly of Brachypodium distachyon.</title>
        <authorList>
            <consortium name="The International Brachypodium Initiative"/>
            <person name="Lucas S."/>
            <person name="Harmon-Smith M."/>
            <person name="Lail K."/>
            <person name="Tice H."/>
            <person name="Grimwood J."/>
            <person name="Bruce D."/>
            <person name="Barry K."/>
            <person name="Shu S."/>
            <person name="Lindquist E."/>
            <person name="Wang M."/>
            <person name="Pitluck S."/>
            <person name="Vogel J.P."/>
            <person name="Garvin D.F."/>
            <person name="Mockler T.C."/>
            <person name="Schmutz J."/>
            <person name="Rokhsar D."/>
            <person name="Bevan M.W."/>
        </authorList>
    </citation>
    <scope>NUCLEOTIDE SEQUENCE</scope>
    <source>
        <strain evidence="5">Bd21</strain>
    </source>
</reference>
<evidence type="ECO:0000256" key="2">
    <source>
        <dbReference type="ARBA" id="ARBA00004906"/>
    </source>
</evidence>
<dbReference type="InterPro" id="IPR006553">
    <property type="entry name" value="Leu-rich_rpt_Cys-con_subtyp"/>
</dbReference>
<comment type="pathway">
    <text evidence="2">Protein modification; protein ubiquitination.</text>
</comment>
<name>A0A0Q3JH92_BRADI</name>
<reference evidence="5 6" key="1">
    <citation type="journal article" date="2010" name="Nature">
        <title>Genome sequencing and analysis of the model grass Brachypodium distachyon.</title>
        <authorList>
            <consortium name="International Brachypodium Initiative"/>
        </authorList>
    </citation>
    <scope>NUCLEOTIDE SEQUENCE [LARGE SCALE GENOMIC DNA]</scope>
    <source>
        <strain evidence="5 6">Bd21</strain>
    </source>
</reference>
<dbReference type="GO" id="GO:0019005">
    <property type="term" value="C:SCF ubiquitin ligase complex"/>
    <property type="evidence" value="ECO:0000318"/>
    <property type="project" value="GO_Central"/>
</dbReference>
<evidence type="ECO:0000313" key="5">
    <source>
        <dbReference type="EMBL" id="KQK11724.1"/>
    </source>
</evidence>
<feature type="domain" description="BACK" evidence="4">
    <location>
        <begin position="160"/>
        <end position="268"/>
    </location>
</feature>
<dbReference type="Pfam" id="PF07707">
    <property type="entry name" value="BACK"/>
    <property type="match status" value="1"/>
</dbReference>
<accession>A0A0Q3JH92</accession>
<organism evidence="5">
    <name type="scientific">Brachypodium distachyon</name>
    <name type="common">Purple false brome</name>
    <name type="synonym">Trachynia distachya</name>
    <dbReference type="NCBI Taxonomy" id="15368"/>
    <lineage>
        <taxon>Eukaryota</taxon>
        <taxon>Viridiplantae</taxon>
        <taxon>Streptophyta</taxon>
        <taxon>Embryophyta</taxon>
        <taxon>Tracheophyta</taxon>
        <taxon>Spermatophyta</taxon>
        <taxon>Magnoliopsida</taxon>
        <taxon>Liliopsida</taxon>
        <taxon>Poales</taxon>
        <taxon>Poaceae</taxon>
        <taxon>BOP clade</taxon>
        <taxon>Pooideae</taxon>
        <taxon>Stipodae</taxon>
        <taxon>Brachypodieae</taxon>
        <taxon>Brachypodium</taxon>
    </lineage>
</organism>
<reference evidence="6" key="3">
    <citation type="submission" date="2018-08" db="UniProtKB">
        <authorList>
            <consortium name="EnsemblPlants"/>
        </authorList>
    </citation>
    <scope>IDENTIFICATION</scope>
    <source>
        <strain evidence="6">cv. Bd21</strain>
    </source>
</reference>
<dbReference type="Gene3D" id="3.80.10.10">
    <property type="entry name" value="Ribonuclease Inhibitor"/>
    <property type="match status" value="2"/>
</dbReference>
<dbReference type="EMBL" id="CM000881">
    <property type="protein sequence ID" value="KQK11724.1"/>
    <property type="molecule type" value="Genomic_DNA"/>
</dbReference>
<dbReference type="ExpressionAtlas" id="A0A0Q3JH92">
    <property type="expression patterns" value="baseline"/>
</dbReference>
<dbReference type="Proteomes" id="UP000008810">
    <property type="component" value="Chromosome 2"/>
</dbReference>
<dbReference type="OrthoDB" id="775260at2759"/>
<dbReference type="FunFam" id="1.25.40.420:FF:000034">
    <property type="entry name" value="Os01g0968600 protein"/>
    <property type="match status" value="1"/>
</dbReference>
<comment type="function">
    <text evidence="1">May act as a substrate-specific adapter of an E3 ubiquitin-protein ligase complex (CUL3-RBX1-BTB) which mediates the ubiquitination and subsequent proteasomal degradation of target proteins.</text>
</comment>
<protein>
    <recommendedName>
        <fullName evidence="4">BACK domain-containing protein</fullName>
    </recommendedName>
</protein>
<dbReference type="FunFam" id="3.80.10.10:FF:000456">
    <property type="entry name" value="Ubiquitin-protein ligase"/>
    <property type="match status" value="1"/>
</dbReference>
<dbReference type="EnsemblPlants" id="KQK11724">
    <property type="protein sequence ID" value="KQK11724"/>
    <property type="gene ID" value="BRADI_2g61920v3"/>
</dbReference>
<dbReference type="SMART" id="SM00875">
    <property type="entry name" value="BACK"/>
    <property type="match status" value="1"/>
</dbReference>